<proteinExistence type="predicted"/>
<accession>A0ABQ3KM78</accession>
<dbReference type="RefSeq" id="WP_191313059.1">
    <property type="nucleotide sequence ID" value="NZ_BNAW01000020.1"/>
</dbReference>
<gene>
    <name evidence="1" type="ORF">GCM10017567_44740</name>
</gene>
<dbReference type="Proteomes" id="UP000649955">
    <property type="component" value="Unassembled WGS sequence"/>
</dbReference>
<sequence length="72" mass="7312">MPNGIAYQNAAILPLPGAATDYGPGGTWLRADACDLSIDPPTTGPTSLGVFRLELAKGGGGGYQATAFTRCQ</sequence>
<name>A0ABQ3KM78_9PSEU</name>
<evidence type="ECO:0000313" key="2">
    <source>
        <dbReference type="Proteomes" id="UP000649955"/>
    </source>
</evidence>
<keyword evidence="2" id="KW-1185">Reference proteome</keyword>
<evidence type="ECO:0000313" key="1">
    <source>
        <dbReference type="EMBL" id="GHG21162.1"/>
    </source>
</evidence>
<reference evidence="2" key="1">
    <citation type="journal article" date="2019" name="Int. J. Syst. Evol. Microbiol.">
        <title>The Global Catalogue of Microorganisms (GCM) 10K type strain sequencing project: providing services to taxonomists for standard genome sequencing and annotation.</title>
        <authorList>
            <consortium name="The Broad Institute Genomics Platform"/>
            <consortium name="The Broad Institute Genome Sequencing Center for Infectious Disease"/>
            <person name="Wu L."/>
            <person name="Ma J."/>
        </authorList>
    </citation>
    <scope>NUCLEOTIDE SEQUENCE [LARGE SCALE GENOMIC DNA]</scope>
    <source>
        <strain evidence="2">CGMCC 4.7680</strain>
    </source>
</reference>
<organism evidence="1 2">
    <name type="scientific">Amycolatopsis bullii</name>
    <dbReference type="NCBI Taxonomy" id="941987"/>
    <lineage>
        <taxon>Bacteria</taxon>
        <taxon>Bacillati</taxon>
        <taxon>Actinomycetota</taxon>
        <taxon>Actinomycetes</taxon>
        <taxon>Pseudonocardiales</taxon>
        <taxon>Pseudonocardiaceae</taxon>
        <taxon>Amycolatopsis</taxon>
    </lineage>
</organism>
<dbReference type="EMBL" id="BNAW01000020">
    <property type="protein sequence ID" value="GHG21162.1"/>
    <property type="molecule type" value="Genomic_DNA"/>
</dbReference>
<protein>
    <submittedName>
        <fullName evidence="1">Uncharacterized protein</fullName>
    </submittedName>
</protein>
<comment type="caution">
    <text evidence="1">The sequence shown here is derived from an EMBL/GenBank/DDBJ whole genome shotgun (WGS) entry which is preliminary data.</text>
</comment>